<dbReference type="CDD" id="cd02440">
    <property type="entry name" value="AdoMet_MTases"/>
    <property type="match status" value="1"/>
</dbReference>
<reference evidence="3 4" key="1">
    <citation type="submission" date="2019-04" db="EMBL/GenBank/DDBJ databases">
        <title>Geobacter ruber sp. nov., ferric-reducing bacteria isolated from paddy soil.</title>
        <authorList>
            <person name="Xu Z."/>
            <person name="Masuda Y."/>
            <person name="Itoh H."/>
            <person name="Senoo K."/>
        </authorList>
    </citation>
    <scope>NUCLEOTIDE SEQUENCE [LARGE SCALE GENOMIC DNA]</scope>
    <source>
        <strain evidence="3 4">Red88</strain>
    </source>
</reference>
<dbReference type="AlphaFoldDB" id="A0A5A9XQ85"/>
<evidence type="ECO:0000313" key="3">
    <source>
        <dbReference type="EMBL" id="KAA0895302.1"/>
    </source>
</evidence>
<feature type="transmembrane region" description="Helical" evidence="1">
    <location>
        <begin position="201"/>
        <end position="221"/>
    </location>
</feature>
<dbReference type="OrthoDB" id="163232at2"/>
<dbReference type="PANTHER" id="PTHR43591">
    <property type="entry name" value="METHYLTRANSFERASE"/>
    <property type="match status" value="1"/>
</dbReference>
<sequence>MFTMSRGGEMIGRGHNRRLYPRLFDCDYLHLSTLREAVRPFATQCRGQLLDYGCGSKPYRELFTHTTSYTGADFEVYDRHDMMLGADGRLPCDDESFDAITSFQVLEHVKIPSFFLAECCRVLRPGGLILLTTHGMWPYHPGPHNDDFFRWTASGLEILMCENSFTTISISGVCRGYLCLLQQLLVLHDPARTKRSLAKRIVYALYSGIVNLAGMVAFKIMPEMSQQGDILPVCYVVVARKTV</sequence>
<keyword evidence="4" id="KW-1185">Reference proteome</keyword>
<evidence type="ECO:0000259" key="2">
    <source>
        <dbReference type="Pfam" id="PF08241"/>
    </source>
</evidence>
<comment type="caution">
    <text evidence="3">The sequence shown here is derived from an EMBL/GenBank/DDBJ whole genome shotgun (WGS) entry which is preliminary data.</text>
</comment>
<proteinExistence type="predicted"/>
<keyword evidence="1" id="KW-1133">Transmembrane helix</keyword>
<keyword evidence="3" id="KW-0808">Transferase</keyword>
<dbReference type="InterPro" id="IPR013216">
    <property type="entry name" value="Methyltransf_11"/>
</dbReference>
<dbReference type="Pfam" id="PF08241">
    <property type="entry name" value="Methyltransf_11"/>
    <property type="match status" value="1"/>
</dbReference>
<evidence type="ECO:0000313" key="4">
    <source>
        <dbReference type="Proteomes" id="UP000324298"/>
    </source>
</evidence>
<keyword evidence="1" id="KW-0812">Transmembrane</keyword>
<dbReference type="SUPFAM" id="SSF53335">
    <property type="entry name" value="S-adenosyl-L-methionine-dependent methyltransferases"/>
    <property type="match status" value="1"/>
</dbReference>
<keyword evidence="1" id="KW-0472">Membrane</keyword>
<organism evidence="3 4">
    <name type="scientific">Oryzomonas rubra</name>
    <dbReference type="NCBI Taxonomy" id="2509454"/>
    <lineage>
        <taxon>Bacteria</taxon>
        <taxon>Pseudomonadati</taxon>
        <taxon>Thermodesulfobacteriota</taxon>
        <taxon>Desulfuromonadia</taxon>
        <taxon>Geobacterales</taxon>
        <taxon>Geobacteraceae</taxon>
        <taxon>Oryzomonas</taxon>
    </lineage>
</organism>
<dbReference type="EMBL" id="SRSD01000001">
    <property type="protein sequence ID" value="KAA0895302.1"/>
    <property type="molecule type" value="Genomic_DNA"/>
</dbReference>
<dbReference type="Gene3D" id="3.40.50.150">
    <property type="entry name" value="Vaccinia Virus protein VP39"/>
    <property type="match status" value="1"/>
</dbReference>
<dbReference type="InterPro" id="IPR029063">
    <property type="entry name" value="SAM-dependent_MTases_sf"/>
</dbReference>
<gene>
    <name evidence="3" type="ORF">ET418_01930</name>
</gene>
<evidence type="ECO:0000256" key="1">
    <source>
        <dbReference type="SAM" id="Phobius"/>
    </source>
</evidence>
<dbReference type="GO" id="GO:0008757">
    <property type="term" value="F:S-adenosylmethionine-dependent methyltransferase activity"/>
    <property type="evidence" value="ECO:0007669"/>
    <property type="project" value="InterPro"/>
</dbReference>
<dbReference type="Proteomes" id="UP000324298">
    <property type="component" value="Unassembled WGS sequence"/>
</dbReference>
<name>A0A5A9XQ85_9BACT</name>
<keyword evidence="3" id="KW-0489">Methyltransferase</keyword>
<protein>
    <submittedName>
        <fullName evidence="3">Class I SAM-dependent methyltransferase</fullName>
    </submittedName>
</protein>
<accession>A0A5A9XQ85</accession>
<feature type="domain" description="Methyltransferase type 11" evidence="2">
    <location>
        <begin position="50"/>
        <end position="130"/>
    </location>
</feature>
<dbReference type="GO" id="GO:0032259">
    <property type="term" value="P:methylation"/>
    <property type="evidence" value="ECO:0007669"/>
    <property type="project" value="UniProtKB-KW"/>
</dbReference>